<dbReference type="GO" id="GO:0016301">
    <property type="term" value="F:kinase activity"/>
    <property type="evidence" value="ECO:0007669"/>
    <property type="project" value="UniProtKB-KW"/>
</dbReference>
<dbReference type="AlphaFoldDB" id="A0A644YWR8"/>
<dbReference type="Gene3D" id="3.30.460.10">
    <property type="entry name" value="Beta Polymerase, domain 2"/>
    <property type="match status" value="1"/>
</dbReference>
<evidence type="ECO:0000256" key="5">
    <source>
        <dbReference type="ARBA" id="ARBA00022840"/>
    </source>
</evidence>
<dbReference type="PANTHER" id="PTHR47837">
    <property type="entry name" value="GTP PYROPHOSPHOKINASE YJBM"/>
    <property type="match status" value="1"/>
</dbReference>
<dbReference type="Pfam" id="PF04607">
    <property type="entry name" value="RelA_SpoT"/>
    <property type="match status" value="1"/>
</dbReference>
<keyword evidence="4 7" id="KW-0418">Kinase</keyword>
<comment type="subunit">
    <text evidence="1">Homotetramer.</text>
</comment>
<dbReference type="FunFam" id="1.10.287.860:FF:000001">
    <property type="entry name" value="GTP pyrophosphokinase YjbM"/>
    <property type="match status" value="1"/>
</dbReference>
<dbReference type="PANTHER" id="PTHR47837:SF1">
    <property type="entry name" value="GTP PYROPHOSPHOKINASE YJBM"/>
    <property type="match status" value="1"/>
</dbReference>
<feature type="domain" description="RelA/SpoT" evidence="6">
    <location>
        <begin position="48"/>
        <end position="169"/>
    </location>
</feature>
<name>A0A644YWR8_9ZZZZ</name>
<comment type="caution">
    <text evidence="7">The sequence shown here is derived from an EMBL/GenBank/DDBJ whole genome shotgun (WGS) entry which is preliminary data.</text>
</comment>
<dbReference type="EMBL" id="VSSQ01005790">
    <property type="protein sequence ID" value="MPM30454.1"/>
    <property type="molecule type" value="Genomic_DNA"/>
</dbReference>
<dbReference type="SMART" id="SM00954">
    <property type="entry name" value="RelA_SpoT"/>
    <property type="match status" value="1"/>
</dbReference>
<evidence type="ECO:0000256" key="4">
    <source>
        <dbReference type="ARBA" id="ARBA00022777"/>
    </source>
</evidence>
<reference evidence="7" key="1">
    <citation type="submission" date="2019-08" db="EMBL/GenBank/DDBJ databases">
        <authorList>
            <person name="Kucharzyk K."/>
            <person name="Murdoch R.W."/>
            <person name="Higgins S."/>
            <person name="Loffler F."/>
        </authorList>
    </citation>
    <scope>NUCLEOTIDE SEQUENCE</scope>
</reference>
<dbReference type="EC" id="2.7.6.5" evidence="7"/>
<organism evidence="7">
    <name type="scientific">bioreactor metagenome</name>
    <dbReference type="NCBI Taxonomy" id="1076179"/>
    <lineage>
        <taxon>unclassified sequences</taxon>
        <taxon>metagenomes</taxon>
        <taxon>ecological metagenomes</taxon>
    </lineage>
</organism>
<evidence type="ECO:0000256" key="2">
    <source>
        <dbReference type="ARBA" id="ARBA00022679"/>
    </source>
</evidence>
<dbReference type="InterPro" id="IPR052366">
    <property type="entry name" value="GTP_Pyrophosphokinase"/>
</dbReference>
<dbReference type="CDD" id="cd05399">
    <property type="entry name" value="NT_Rel-Spo_like"/>
    <property type="match status" value="1"/>
</dbReference>
<proteinExistence type="predicted"/>
<evidence type="ECO:0000313" key="7">
    <source>
        <dbReference type="EMBL" id="MPM30454.1"/>
    </source>
</evidence>
<dbReference type="GO" id="GO:0008728">
    <property type="term" value="F:GTP diphosphokinase activity"/>
    <property type="evidence" value="ECO:0007669"/>
    <property type="project" value="UniProtKB-EC"/>
</dbReference>
<protein>
    <submittedName>
        <fullName evidence="7">GTP pyrophosphokinase YjbM</fullName>
        <ecNumber evidence="7">2.7.6.5</ecNumber>
    </submittedName>
</protein>
<dbReference type="InterPro" id="IPR007685">
    <property type="entry name" value="RelA_SpoT"/>
</dbReference>
<gene>
    <name evidence="7" type="primary">yjbM_1</name>
    <name evidence="7" type="ORF">SDC9_77004</name>
</gene>
<dbReference type="FunFam" id="3.30.460.10:FF:000012">
    <property type="entry name" value="GTP pyrophosphokinase YjbM"/>
    <property type="match status" value="1"/>
</dbReference>
<dbReference type="InterPro" id="IPR043519">
    <property type="entry name" value="NT_sf"/>
</dbReference>
<evidence type="ECO:0000256" key="1">
    <source>
        <dbReference type="ARBA" id="ARBA00011881"/>
    </source>
</evidence>
<evidence type="ECO:0000256" key="3">
    <source>
        <dbReference type="ARBA" id="ARBA00022741"/>
    </source>
</evidence>
<dbReference type="GO" id="GO:0005524">
    <property type="term" value="F:ATP binding"/>
    <property type="evidence" value="ECO:0007669"/>
    <property type="project" value="UniProtKB-KW"/>
</dbReference>
<sequence>MENKEVENWDSFLAPYEQAVEELKVKLKGIRKQYRDENTHAPIEFITGRVKTKESILEKAEVRDIDLTRLEQDVQDIAGLRIMCQFVEDIHEVVRLLRARKDFKIIIERDYITHKKESGYRSYHMVIEYPVQRIYEEKKILVEIQIRTLAMNFWATIEHSLNYKYRGEYPEELHDRLIRAAEAAFRLDEEMSEIREEIKDAQRYFSDKKEDGR</sequence>
<dbReference type="Gene3D" id="1.10.287.860">
    <property type="entry name" value="Nucleotidyltransferase"/>
    <property type="match status" value="1"/>
</dbReference>
<keyword evidence="3" id="KW-0547">Nucleotide-binding</keyword>
<keyword evidence="5" id="KW-0067">ATP-binding</keyword>
<evidence type="ECO:0000259" key="6">
    <source>
        <dbReference type="SMART" id="SM00954"/>
    </source>
</evidence>
<keyword evidence="2 7" id="KW-0808">Transferase</keyword>
<accession>A0A644YWR8</accession>
<dbReference type="SUPFAM" id="SSF81301">
    <property type="entry name" value="Nucleotidyltransferase"/>
    <property type="match status" value="1"/>
</dbReference>
<dbReference type="GO" id="GO:0015969">
    <property type="term" value="P:guanosine tetraphosphate metabolic process"/>
    <property type="evidence" value="ECO:0007669"/>
    <property type="project" value="InterPro"/>
</dbReference>